<dbReference type="OrthoDB" id="306690at2759"/>
<dbReference type="HOGENOM" id="CLU_018685_0_0_1"/>
<feature type="compositionally biased region" description="Basic and acidic residues" evidence="1">
    <location>
        <begin position="400"/>
        <end position="415"/>
    </location>
</feature>
<evidence type="ECO:0000259" key="2">
    <source>
        <dbReference type="PROSITE" id="PS50882"/>
    </source>
</evidence>
<dbReference type="STRING" id="599839.J4IBC6"/>
<evidence type="ECO:0000256" key="1">
    <source>
        <dbReference type="SAM" id="MobiDB-lite"/>
    </source>
</evidence>
<feature type="compositionally biased region" description="Polar residues" evidence="1">
    <location>
        <begin position="100"/>
        <end position="113"/>
    </location>
</feature>
<sequence>MSTHPGNPISPPPAPASAASSGGGVRRHHTISASSRSARPTSKIGISELEDPQTEQIWAEDERVDEDWVGGIGAVGEKSSLHRQASLPTRYHRVGGQRRQPGSHTPRTLNSLSAIAGHDGEEEEWEREMRDLRDEEERGVTVSDHGHVVDSSSSAASPLSPHFGGLSGGPSPPPGGSSGVRRHQSLNYPTAAAGVRQMNSGLKRAGTIQAGPAKGQAARGNPYSGAQSPSPTNAEEEYDNDSTHAEEDSYFSGAGQSQGQYPTSPMGRSSPWGASGTDWRNQISGNGGSQFGGNGNSVGIDDVSRALSALEINQQYGAGNYQQGQSAHPPRFNPNHPPPMQAPGLRSGSGGSGGSSRKLQLVTDLDARNNGQSSVQSASAYVPPIGHPMSPVSQTTQSRGVDREEQQQQPGRERAFTASGTSTWDQKERILGGRTSNPSLHHLYQSKNGNGPDIPSVPPIPAQYLNQSQAQAPRMGVASGNMGSQSHNRAQSQGGSLDGVVNSPIDVPTLIATKGYNPVDFDTRPLFARYFVIKSYTEDDVHKSLKYEIWSSTDPGNKRLDKAFKETAGRGPIYLFFSVNASGHFCGMAEMLTPVDYTRSSTVWASDKWKGVFKVRWIFVRDIPNANLRHIRLNNTQERKPVTNSRDTQELLPDAGQEMLRIFHTHPARTSLLQDFAFYELQAMQKVQAVQAQVQVQGLQQGPSSPTQSPMMSPGQSQISLAGSSGQHPFAMSNPTALAYAAQHMGMQQMNMNMMGMNPLMQMQMNMGGMGTPYANPHAMQSVMRHPSPGPMSIAGTQNFMSLGGMPGF</sequence>
<dbReference type="AlphaFoldDB" id="J4IBC6"/>
<dbReference type="InterPro" id="IPR045168">
    <property type="entry name" value="YTH_prot"/>
</dbReference>
<dbReference type="GO" id="GO:0003729">
    <property type="term" value="F:mRNA binding"/>
    <property type="evidence" value="ECO:0007669"/>
    <property type="project" value="TreeGrafter"/>
</dbReference>
<keyword evidence="4" id="KW-1185">Reference proteome</keyword>
<evidence type="ECO:0000313" key="3">
    <source>
        <dbReference type="EMBL" id="CCM04426.1"/>
    </source>
</evidence>
<feature type="compositionally biased region" description="Polar residues" evidence="1">
    <location>
        <begin position="481"/>
        <end position="495"/>
    </location>
</feature>
<accession>J4IBC6</accession>
<feature type="region of interest" description="Disordered" evidence="1">
    <location>
        <begin position="316"/>
        <end position="357"/>
    </location>
</feature>
<feature type="compositionally biased region" description="Low complexity" evidence="1">
    <location>
        <begin position="316"/>
        <end position="330"/>
    </location>
</feature>
<dbReference type="CDD" id="cd21134">
    <property type="entry name" value="YTH"/>
    <property type="match status" value="1"/>
</dbReference>
<dbReference type="EMBL" id="HE797156">
    <property type="protein sequence ID" value="CCM04426.1"/>
    <property type="molecule type" value="Genomic_DNA"/>
</dbReference>
<dbReference type="Proteomes" id="UP000006352">
    <property type="component" value="Unassembled WGS sequence"/>
</dbReference>
<dbReference type="GO" id="GO:0061157">
    <property type="term" value="P:mRNA destabilization"/>
    <property type="evidence" value="ECO:0007669"/>
    <property type="project" value="TreeGrafter"/>
</dbReference>
<reference evidence="3 4" key="1">
    <citation type="journal article" date="2012" name="Appl. Environ. Microbiol.">
        <title>Short-read sequencing for genomic analysis of the brown rot fungus Fibroporia radiculosa.</title>
        <authorList>
            <person name="Tang J.D."/>
            <person name="Perkins A.D."/>
            <person name="Sonstegard T.S."/>
            <person name="Schroeder S.G."/>
            <person name="Burgess S.C."/>
            <person name="Diehl S.V."/>
        </authorList>
    </citation>
    <scope>NUCLEOTIDE SEQUENCE [LARGE SCALE GENOMIC DNA]</scope>
    <source>
        <strain evidence="3 4">TFFH 294</strain>
    </source>
</reference>
<dbReference type="GO" id="GO:0005737">
    <property type="term" value="C:cytoplasm"/>
    <property type="evidence" value="ECO:0007669"/>
    <property type="project" value="TreeGrafter"/>
</dbReference>
<feature type="region of interest" description="Disordered" evidence="1">
    <location>
        <begin position="75"/>
        <end position="300"/>
    </location>
</feature>
<feature type="compositionally biased region" description="Basic and acidic residues" evidence="1">
    <location>
        <begin position="127"/>
        <end position="148"/>
    </location>
</feature>
<protein>
    <recommendedName>
        <fullName evidence="2">YTH domain-containing protein</fullName>
    </recommendedName>
</protein>
<dbReference type="PROSITE" id="PS50882">
    <property type="entry name" value="YTH"/>
    <property type="match status" value="1"/>
</dbReference>
<feature type="region of interest" description="Disordered" evidence="1">
    <location>
        <begin position="1"/>
        <end position="55"/>
    </location>
</feature>
<feature type="compositionally biased region" description="Polar residues" evidence="1">
    <location>
        <begin position="31"/>
        <end position="40"/>
    </location>
</feature>
<dbReference type="InParanoid" id="J4IBC6"/>
<feature type="compositionally biased region" description="Polar residues" evidence="1">
    <location>
        <begin position="254"/>
        <end position="267"/>
    </location>
</feature>
<dbReference type="Gene3D" id="3.10.590.10">
    <property type="entry name" value="ph1033 like domains"/>
    <property type="match status" value="1"/>
</dbReference>
<feature type="compositionally biased region" description="Gly residues" evidence="1">
    <location>
        <begin position="285"/>
        <end position="296"/>
    </location>
</feature>
<dbReference type="PANTHER" id="PTHR12357:SF89">
    <property type="entry name" value="YTH DOMAIN-CONTAINING FAMILY PROTEIN"/>
    <property type="match status" value="1"/>
</dbReference>
<feature type="compositionally biased region" description="Low complexity" evidence="1">
    <location>
        <begin position="698"/>
        <end position="720"/>
    </location>
</feature>
<dbReference type="GeneID" id="24099337"/>
<proteinExistence type="predicted"/>
<feature type="compositionally biased region" description="Polar residues" evidence="1">
    <location>
        <begin position="370"/>
        <end position="379"/>
    </location>
</feature>
<feature type="region of interest" description="Disordered" evidence="1">
    <location>
        <begin position="370"/>
        <end position="423"/>
    </location>
</feature>
<feature type="region of interest" description="Disordered" evidence="1">
    <location>
        <begin position="475"/>
        <end position="499"/>
    </location>
</feature>
<feature type="region of interest" description="Disordered" evidence="1">
    <location>
        <begin position="698"/>
        <end position="727"/>
    </location>
</feature>
<feature type="compositionally biased region" description="Pro residues" evidence="1">
    <location>
        <begin position="331"/>
        <end position="341"/>
    </location>
</feature>
<feature type="domain" description="YTH" evidence="2">
    <location>
        <begin position="528"/>
        <end position="663"/>
    </location>
</feature>
<feature type="compositionally biased region" description="Polar residues" evidence="1">
    <location>
        <begin position="224"/>
        <end position="233"/>
    </location>
</feature>
<dbReference type="RefSeq" id="XP_012183709.1">
    <property type="nucleotide sequence ID" value="XM_012328319.1"/>
</dbReference>
<dbReference type="PANTHER" id="PTHR12357">
    <property type="entry name" value="YTH YT521-B HOMOLOGY DOMAIN-CONTAINING"/>
    <property type="match status" value="1"/>
</dbReference>
<dbReference type="Pfam" id="PF04146">
    <property type="entry name" value="YTH"/>
    <property type="match status" value="1"/>
</dbReference>
<organism evidence="3 4">
    <name type="scientific">Fibroporia radiculosa</name>
    <dbReference type="NCBI Taxonomy" id="599839"/>
    <lineage>
        <taxon>Eukaryota</taxon>
        <taxon>Fungi</taxon>
        <taxon>Dikarya</taxon>
        <taxon>Basidiomycota</taxon>
        <taxon>Agaricomycotina</taxon>
        <taxon>Agaricomycetes</taxon>
        <taxon>Polyporales</taxon>
        <taxon>Fibroporiaceae</taxon>
        <taxon>Fibroporia</taxon>
    </lineage>
</organism>
<feature type="compositionally biased region" description="Low complexity" evidence="1">
    <location>
        <begin position="149"/>
        <end position="164"/>
    </location>
</feature>
<dbReference type="GO" id="GO:1990247">
    <property type="term" value="F:N6-methyladenosine-containing RNA reader activity"/>
    <property type="evidence" value="ECO:0007669"/>
    <property type="project" value="TreeGrafter"/>
</dbReference>
<dbReference type="InterPro" id="IPR007275">
    <property type="entry name" value="YTH_domain"/>
</dbReference>
<gene>
    <name evidence="3" type="ORF">FIBRA_06605</name>
</gene>
<evidence type="ECO:0000313" key="4">
    <source>
        <dbReference type="Proteomes" id="UP000006352"/>
    </source>
</evidence>
<name>J4IBC6_9APHY</name>